<evidence type="ECO:0000256" key="1">
    <source>
        <dbReference type="ARBA" id="ARBA00004370"/>
    </source>
</evidence>
<evidence type="ECO:0000259" key="8">
    <source>
        <dbReference type="PROSITE" id="PS50885"/>
    </source>
</evidence>
<comment type="similarity">
    <text evidence="3">Belongs to the methyl-accepting chemotaxis (MCP) protein family.</text>
</comment>
<dbReference type="PROSITE" id="PS50885">
    <property type="entry name" value="HAMP"/>
    <property type="match status" value="1"/>
</dbReference>
<feature type="transmembrane region" description="Helical" evidence="6">
    <location>
        <begin position="311"/>
        <end position="332"/>
    </location>
</feature>
<protein>
    <submittedName>
        <fullName evidence="9">Methyl-accepting chemotaxis protein</fullName>
    </submittedName>
</protein>
<evidence type="ECO:0000259" key="7">
    <source>
        <dbReference type="PROSITE" id="PS50111"/>
    </source>
</evidence>
<dbReference type="Pfam" id="PF00015">
    <property type="entry name" value="MCPsignal"/>
    <property type="match status" value="1"/>
</dbReference>
<keyword evidence="6" id="KW-1133">Transmembrane helix</keyword>
<dbReference type="Proteomes" id="UP000694232">
    <property type="component" value="Chromosome 2"/>
</dbReference>
<dbReference type="InterPro" id="IPR003660">
    <property type="entry name" value="HAMP_dom"/>
</dbReference>
<dbReference type="AlphaFoldDB" id="A0A975YLU9"/>
<dbReference type="InterPro" id="IPR004089">
    <property type="entry name" value="MCPsignal_dom"/>
</dbReference>
<dbReference type="InterPro" id="IPR024478">
    <property type="entry name" value="HlyB_4HB_MCP"/>
</dbReference>
<proteinExistence type="inferred from homology"/>
<evidence type="ECO:0000256" key="5">
    <source>
        <dbReference type="SAM" id="Coils"/>
    </source>
</evidence>
<sequence>MKLTISGKLQLSFLLLALLFVASAAMTYRSISVLDNHAQSLLNSDLPTVDTSRGIQQSVQASLSTVRAYMLLGSNEASAERLKQQLNQIVVQTDQSLPVLEPLIDQQDYQTVVKQWQAVKASVEKIVELAHSAKNLPAHNLFTNEAAPIAEVALDQLQGLINAESSNKEGDERKRLFKVYADSYNSLANALSAMRDFLLYGRSEYLDKYHDFIKAHNQSVSEIDSKLNLLNDSDRSLWDLFKEMQQLFFPLADQVIELRQSPDWNFAHQEMAKTLLPAAESLDSALEAVVKAQQLKADESGEGIEASISQVLSVLVTTLILVIVAALVISGYMGRSIGRRVAGISARAQLIASGDVSQPPLSVNGNDELSALTESINRMNVSLAGIVQGVTDKAQRVSESMGALLQSNQHTLSQVKNQQQHISAMDAELSDVSQSTAHTLQQAQCSMVALAESQREIAEGKSSLALNKETMNNLHQTIEQANRLVGQLSQESAAIGKVTEVIEGLAEQTNLLALNAAIEAARAGEQGRGFAVVADEVRLLATRTTASTSEINQIVQAIQSSTAAVVKEIQQGQQIAGVGSQHIEEAVVKLESTTNQISQLNQQMVELTHASEQQTQATQAITHLMQQVNHAVDDVAAISSRSTQTSQQVQEQFAALDKDMAQFKLS</sequence>
<dbReference type="SMART" id="SM00304">
    <property type="entry name" value="HAMP"/>
    <property type="match status" value="1"/>
</dbReference>
<keyword evidence="6" id="KW-0812">Transmembrane</keyword>
<comment type="subcellular location">
    <subcellularLocation>
        <location evidence="1">Membrane</location>
    </subcellularLocation>
</comment>
<evidence type="ECO:0000256" key="3">
    <source>
        <dbReference type="ARBA" id="ARBA00029447"/>
    </source>
</evidence>
<keyword evidence="5" id="KW-0175">Coiled coil</keyword>
<name>A0A975YLU9_9VIBR</name>
<dbReference type="PROSITE" id="PS50111">
    <property type="entry name" value="CHEMOTAXIS_TRANSDUC_2"/>
    <property type="match status" value="1"/>
</dbReference>
<evidence type="ECO:0000313" key="9">
    <source>
        <dbReference type="EMBL" id="QXO16038.1"/>
    </source>
</evidence>
<keyword evidence="6" id="KW-0472">Membrane</keyword>
<dbReference type="RefSeq" id="WP_218561832.1">
    <property type="nucleotide sequence ID" value="NZ_CP076642.1"/>
</dbReference>
<reference evidence="9" key="1">
    <citation type="submission" date="2021-06" db="EMBL/GenBank/DDBJ databases">
        <title>Vibrio nov. sp., novel gut bacterium isolated from Yellow Sea oyster.</title>
        <authorList>
            <person name="Muhammad N."/>
            <person name="Nguyen T.H."/>
            <person name="Lee Y.-J."/>
            <person name="Ko J."/>
            <person name="Kim S.-G."/>
        </authorList>
    </citation>
    <scope>NUCLEOTIDE SEQUENCE</scope>
    <source>
        <strain evidence="9">OG9-811</strain>
    </source>
</reference>
<dbReference type="GO" id="GO:0006935">
    <property type="term" value="P:chemotaxis"/>
    <property type="evidence" value="ECO:0007669"/>
    <property type="project" value="UniProtKB-ARBA"/>
</dbReference>
<accession>A0A975YLU9</accession>
<evidence type="ECO:0000256" key="6">
    <source>
        <dbReference type="SAM" id="Phobius"/>
    </source>
</evidence>
<feature type="domain" description="Methyl-accepting transducer" evidence="7">
    <location>
        <begin position="393"/>
        <end position="629"/>
    </location>
</feature>
<evidence type="ECO:0000313" key="10">
    <source>
        <dbReference type="Proteomes" id="UP000694232"/>
    </source>
</evidence>
<feature type="domain" description="HAMP" evidence="8">
    <location>
        <begin position="335"/>
        <end position="388"/>
    </location>
</feature>
<keyword evidence="10" id="KW-1185">Reference proteome</keyword>
<evidence type="ECO:0000256" key="4">
    <source>
        <dbReference type="PROSITE-ProRule" id="PRU00284"/>
    </source>
</evidence>
<keyword evidence="2 4" id="KW-0807">Transducer</keyword>
<dbReference type="KEGG" id="vos:KNV97_00425"/>
<dbReference type="Pfam" id="PF00672">
    <property type="entry name" value="HAMP"/>
    <property type="match status" value="1"/>
</dbReference>
<dbReference type="Pfam" id="PF12729">
    <property type="entry name" value="4HB_MCP_1"/>
    <property type="match status" value="1"/>
</dbReference>
<dbReference type="SMART" id="SM00283">
    <property type="entry name" value="MA"/>
    <property type="match status" value="1"/>
</dbReference>
<dbReference type="GO" id="GO:0016020">
    <property type="term" value="C:membrane"/>
    <property type="evidence" value="ECO:0007669"/>
    <property type="project" value="UniProtKB-SubCell"/>
</dbReference>
<organism evidence="9 10">
    <name type="scientific">Vibrio ostreae</name>
    <dbReference type="NCBI Taxonomy" id="2841925"/>
    <lineage>
        <taxon>Bacteria</taxon>
        <taxon>Pseudomonadati</taxon>
        <taxon>Pseudomonadota</taxon>
        <taxon>Gammaproteobacteria</taxon>
        <taxon>Vibrionales</taxon>
        <taxon>Vibrionaceae</taxon>
        <taxon>Vibrio</taxon>
    </lineage>
</organism>
<evidence type="ECO:0000256" key="2">
    <source>
        <dbReference type="ARBA" id="ARBA00023224"/>
    </source>
</evidence>
<dbReference type="CDD" id="cd06225">
    <property type="entry name" value="HAMP"/>
    <property type="match status" value="1"/>
</dbReference>
<dbReference type="EMBL" id="CP076642">
    <property type="protein sequence ID" value="QXO16038.1"/>
    <property type="molecule type" value="Genomic_DNA"/>
</dbReference>
<gene>
    <name evidence="9" type="ORF">KNV97_00425</name>
</gene>
<feature type="coiled-coil region" evidence="5">
    <location>
        <begin position="583"/>
        <end position="617"/>
    </location>
</feature>
<dbReference type="PANTHER" id="PTHR32089">
    <property type="entry name" value="METHYL-ACCEPTING CHEMOTAXIS PROTEIN MCPB"/>
    <property type="match status" value="1"/>
</dbReference>
<dbReference type="PANTHER" id="PTHR32089:SF112">
    <property type="entry name" value="LYSOZYME-LIKE PROTEIN-RELATED"/>
    <property type="match status" value="1"/>
</dbReference>
<dbReference type="GO" id="GO:0007165">
    <property type="term" value="P:signal transduction"/>
    <property type="evidence" value="ECO:0007669"/>
    <property type="project" value="UniProtKB-KW"/>
</dbReference>